<feature type="domain" description="DHHA1" evidence="2">
    <location>
        <begin position="250"/>
        <end position="333"/>
    </location>
</feature>
<dbReference type="Gene3D" id="3.90.1640.10">
    <property type="entry name" value="inorganic pyrophosphatase (n-terminal core)"/>
    <property type="match status" value="1"/>
</dbReference>
<dbReference type="AlphaFoldDB" id="A0A7M2WZQ7"/>
<sequence>MTATPSTLDPYRAIIEVASRCKRILVTTHVRPDGDALGTCVALILGLRKVGIDAELLVLSKLPRKYAFVVETNKIICHDADKGWPEKLNDLSRFDAFVSCDTGTWSQLPGLKDRILNWKVPKLVIDHHLTQEDWATTKLVITEASAAGEIVAELLDQWDIPIDTNIGSAIFLAIASDTGWFQFANTRPYTLRLAARLMEVGVDTDKMYQLLFQNERAERVALQTRAQQSLELLADGRLAVMQVRKSDFEETRADVPDTENLINIPLQIQTVQASILLTEPKDGGAIRVSLRSKGQVDVARFAEKFGGGGHARASGLRIEGTLKSARDKVVTAMVEALGNQ</sequence>
<proteinExistence type="predicted"/>
<evidence type="ECO:0000259" key="1">
    <source>
        <dbReference type="Pfam" id="PF01368"/>
    </source>
</evidence>
<evidence type="ECO:0000259" key="2">
    <source>
        <dbReference type="Pfam" id="PF02272"/>
    </source>
</evidence>
<dbReference type="GO" id="GO:0003676">
    <property type="term" value="F:nucleic acid binding"/>
    <property type="evidence" value="ECO:0007669"/>
    <property type="project" value="InterPro"/>
</dbReference>
<dbReference type="Gene3D" id="3.10.310.30">
    <property type="match status" value="1"/>
</dbReference>
<dbReference type="KEGG" id="hbs:IPV69_05705"/>
<evidence type="ECO:0000313" key="4">
    <source>
        <dbReference type="Proteomes" id="UP000593765"/>
    </source>
</evidence>
<dbReference type="PANTHER" id="PTHR47618:SF1">
    <property type="entry name" value="BIFUNCTIONAL OLIGORIBONUCLEASE AND PAP PHOSPHATASE NRNA"/>
    <property type="match status" value="1"/>
</dbReference>
<dbReference type="Proteomes" id="UP000593765">
    <property type="component" value="Chromosome"/>
</dbReference>
<dbReference type="PANTHER" id="PTHR47618">
    <property type="entry name" value="BIFUNCTIONAL OLIGORIBONUCLEASE AND PAP PHOSPHATASE NRNA"/>
    <property type="match status" value="1"/>
</dbReference>
<reference evidence="3 4" key="1">
    <citation type="submission" date="2020-10" db="EMBL/GenBank/DDBJ databases">
        <title>Wide distribution of Phycisphaera-like planctomycetes from WD2101 soil group in peatlands and genome analysis of the first cultivated representative.</title>
        <authorList>
            <person name="Dedysh S.N."/>
            <person name="Beletsky A.V."/>
            <person name="Ivanova A."/>
            <person name="Kulichevskaya I.S."/>
            <person name="Suzina N.E."/>
            <person name="Philippov D.A."/>
            <person name="Rakitin A.L."/>
            <person name="Mardanov A.V."/>
            <person name="Ravin N.V."/>
        </authorList>
    </citation>
    <scope>NUCLEOTIDE SEQUENCE [LARGE SCALE GENOMIC DNA]</scope>
    <source>
        <strain evidence="3 4">M1803</strain>
    </source>
</reference>
<protein>
    <submittedName>
        <fullName evidence="3">Bifunctional oligoribonuclease/PAP phosphatase NrnA</fullName>
    </submittedName>
</protein>
<dbReference type="RefSeq" id="WP_206293958.1">
    <property type="nucleotide sequence ID" value="NZ_CP063458.1"/>
</dbReference>
<gene>
    <name evidence="3" type="ORF">IPV69_05705</name>
</gene>
<feature type="domain" description="DDH" evidence="1">
    <location>
        <begin position="23"/>
        <end position="173"/>
    </location>
</feature>
<keyword evidence="4" id="KW-1185">Reference proteome</keyword>
<dbReference type="EMBL" id="CP063458">
    <property type="protein sequence ID" value="QOV90854.1"/>
    <property type="molecule type" value="Genomic_DNA"/>
</dbReference>
<dbReference type="Pfam" id="PF02272">
    <property type="entry name" value="DHHA1"/>
    <property type="match status" value="1"/>
</dbReference>
<dbReference type="Pfam" id="PF01368">
    <property type="entry name" value="DHH"/>
    <property type="match status" value="1"/>
</dbReference>
<accession>A0A7M2WZQ7</accession>
<dbReference type="InterPro" id="IPR038763">
    <property type="entry name" value="DHH_sf"/>
</dbReference>
<dbReference type="InterPro" id="IPR003156">
    <property type="entry name" value="DHHA1_dom"/>
</dbReference>
<dbReference type="InterPro" id="IPR051319">
    <property type="entry name" value="Oligoribo/pAp-PDE_c-di-AMP_PDE"/>
</dbReference>
<organism evidence="3 4">
    <name type="scientific">Humisphaera borealis</name>
    <dbReference type="NCBI Taxonomy" id="2807512"/>
    <lineage>
        <taxon>Bacteria</taxon>
        <taxon>Pseudomonadati</taxon>
        <taxon>Planctomycetota</taxon>
        <taxon>Phycisphaerae</taxon>
        <taxon>Tepidisphaerales</taxon>
        <taxon>Tepidisphaeraceae</taxon>
        <taxon>Humisphaera</taxon>
    </lineage>
</organism>
<evidence type="ECO:0000313" key="3">
    <source>
        <dbReference type="EMBL" id="QOV90854.1"/>
    </source>
</evidence>
<dbReference type="SUPFAM" id="SSF64182">
    <property type="entry name" value="DHH phosphoesterases"/>
    <property type="match status" value="1"/>
</dbReference>
<dbReference type="InterPro" id="IPR001667">
    <property type="entry name" value="DDH_dom"/>
</dbReference>
<name>A0A7M2WZQ7_9BACT</name>